<dbReference type="Proteomes" id="UP001596137">
    <property type="component" value="Unassembled WGS sequence"/>
</dbReference>
<feature type="transmembrane region" description="Helical" evidence="1">
    <location>
        <begin position="89"/>
        <end position="111"/>
    </location>
</feature>
<dbReference type="EMBL" id="JBHSRF010000018">
    <property type="protein sequence ID" value="MFC6082608.1"/>
    <property type="molecule type" value="Genomic_DNA"/>
</dbReference>
<dbReference type="InterPro" id="IPR010699">
    <property type="entry name" value="DUF1275"/>
</dbReference>
<comment type="caution">
    <text evidence="2">The sequence shown here is derived from an EMBL/GenBank/DDBJ whole genome shotgun (WGS) entry which is preliminary data.</text>
</comment>
<accession>A0ABW1NI83</accession>
<dbReference type="RefSeq" id="WP_380753014.1">
    <property type="nucleotide sequence ID" value="NZ_JBHSRF010000018.1"/>
</dbReference>
<proteinExistence type="predicted"/>
<gene>
    <name evidence="2" type="ORF">ACFP1K_15680</name>
</gene>
<keyword evidence="1" id="KW-1133">Transmembrane helix</keyword>
<feature type="transmembrane region" description="Helical" evidence="1">
    <location>
        <begin position="12"/>
        <end position="32"/>
    </location>
</feature>
<dbReference type="PANTHER" id="PTHR37488">
    <property type="entry name" value="DUF1275 DOMAIN-CONTAINING PROTEIN"/>
    <property type="match status" value="1"/>
</dbReference>
<keyword evidence="1" id="KW-0812">Transmembrane</keyword>
<dbReference type="PANTHER" id="PTHR37488:SF2">
    <property type="entry name" value="DUF1275 DOMAIN-CONTAINING PROTEIN"/>
    <property type="match status" value="1"/>
</dbReference>
<protein>
    <submittedName>
        <fullName evidence="2">YoaK family protein</fullName>
    </submittedName>
</protein>
<feature type="transmembrane region" description="Helical" evidence="1">
    <location>
        <begin position="198"/>
        <end position="216"/>
    </location>
</feature>
<reference evidence="3" key="1">
    <citation type="journal article" date="2019" name="Int. J. Syst. Evol. Microbiol.">
        <title>The Global Catalogue of Microorganisms (GCM) 10K type strain sequencing project: providing services to taxonomists for standard genome sequencing and annotation.</title>
        <authorList>
            <consortium name="The Broad Institute Genomics Platform"/>
            <consortium name="The Broad Institute Genome Sequencing Center for Infectious Disease"/>
            <person name="Wu L."/>
            <person name="Ma J."/>
        </authorList>
    </citation>
    <scope>NUCLEOTIDE SEQUENCE [LARGE SCALE GENOMIC DNA]</scope>
    <source>
        <strain evidence="3">JCM 30346</strain>
    </source>
</reference>
<name>A0ABW1NI83_9ACTN</name>
<sequence>MGSGRGRDPLAGVLVGLTVVSGMVDAVSYLRLGNVFTANMTGNVIVFGFAAAGTPGFSVSTSAVSLAAFLVGAVVAGRAGRVSGARRTHVLVALVAEVVAVTAGLLLAAWLGTGSGARYGVVALLAVAMGVQVATVRLVALPDVTGSVLTRILAGLAAESSLAGGTNPLLVRRTAAVVCMFAGALTGALLIHAAGVPWALGAAATLLAATTVVYGAHPGSRLEE</sequence>
<evidence type="ECO:0000313" key="2">
    <source>
        <dbReference type="EMBL" id="MFC6082608.1"/>
    </source>
</evidence>
<feature type="transmembrane region" description="Helical" evidence="1">
    <location>
        <begin position="117"/>
        <end position="140"/>
    </location>
</feature>
<keyword evidence="1" id="KW-0472">Membrane</keyword>
<feature type="transmembrane region" description="Helical" evidence="1">
    <location>
        <begin position="44"/>
        <end position="77"/>
    </location>
</feature>
<dbReference type="Pfam" id="PF06912">
    <property type="entry name" value="DUF1275"/>
    <property type="match status" value="1"/>
</dbReference>
<evidence type="ECO:0000256" key="1">
    <source>
        <dbReference type="SAM" id="Phobius"/>
    </source>
</evidence>
<feature type="transmembrane region" description="Helical" evidence="1">
    <location>
        <begin position="174"/>
        <end position="192"/>
    </location>
</feature>
<keyword evidence="3" id="KW-1185">Reference proteome</keyword>
<organism evidence="2 3">
    <name type="scientific">Sphaerisporangium aureirubrum</name>
    <dbReference type="NCBI Taxonomy" id="1544736"/>
    <lineage>
        <taxon>Bacteria</taxon>
        <taxon>Bacillati</taxon>
        <taxon>Actinomycetota</taxon>
        <taxon>Actinomycetes</taxon>
        <taxon>Streptosporangiales</taxon>
        <taxon>Streptosporangiaceae</taxon>
        <taxon>Sphaerisporangium</taxon>
    </lineage>
</organism>
<evidence type="ECO:0000313" key="3">
    <source>
        <dbReference type="Proteomes" id="UP001596137"/>
    </source>
</evidence>